<feature type="chain" id="PRO_5045289601" evidence="1">
    <location>
        <begin position="24"/>
        <end position="42"/>
    </location>
</feature>
<dbReference type="RefSeq" id="WP_282537762.1">
    <property type="nucleotide sequence ID" value="NZ_JASCIS010000029.1"/>
</dbReference>
<protein>
    <submittedName>
        <fullName evidence="2">Uncharacterized protein</fullName>
    </submittedName>
</protein>
<evidence type="ECO:0000256" key="1">
    <source>
        <dbReference type="SAM" id="SignalP"/>
    </source>
</evidence>
<keyword evidence="3" id="KW-1185">Reference proteome</keyword>
<organism evidence="2 3">
    <name type="scientific">Streptomyces luteolus</name>
    <dbReference type="NCBI Taxonomy" id="3043615"/>
    <lineage>
        <taxon>Bacteria</taxon>
        <taxon>Bacillati</taxon>
        <taxon>Actinomycetota</taxon>
        <taxon>Actinomycetes</taxon>
        <taxon>Kitasatosporales</taxon>
        <taxon>Streptomycetaceae</taxon>
        <taxon>Streptomyces</taxon>
    </lineage>
</organism>
<accession>A0ABT6T213</accession>
<proteinExistence type="predicted"/>
<dbReference type="EMBL" id="JASCIS010000029">
    <property type="protein sequence ID" value="MDI3421905.1"/>
    <property type="molecule type" value="Genomic_DNA"/>
</dbReference>
<evidence type="ECO:0000313" key="2">
    <source>
        <dbReference type="EMBL" id="MDI3421905.1"/>
    </source>
</evidence>
<gene>
    <name evidence="2" type="ORF">QIT00_25690</name>
</gene>
<keyword evidence="1" id="KW-0732">Signal</keyword>
<reference evidence="2 3" key="1">
    <citation type="submission" date="2023-05" db="EMBL/GenBank/DDBJ databases">
        <title>Draft genome sequence of Streptomyces sp. B-S-A12 isolated from a cave soil in Thailand.</title>
        <authorList>
            <person name="Chamroensaksri N."/>
            <person name="Muangham S."/>
        </authorList>
    </citation>
    <scope>NUCLEOTIDE SEQUENCE [LARGE SCALE GENOMIC DNA]</scope>
    <source>
        <strain evidence="2 3">B-S-A12</strain>
    </source>
</reference>
<name>A0ABT6T213_9ACTN</name>
<sequence>MKLTTAVLAAGAAVSLTTAVVGAARLLQDVHAQSEPKHAVRW</sequence>
<evidence type="ECO:0000313" key="3">
    <source>
        <dbReference type="Proteomes" id="UP001237105"/>
    </source>
</evidence>
<dbReference type="Proteomes" id="UP001237105">
    <property type="component" value="Unassembled WGS sequence"/>
</dbReference>
<feature type="signal peptide" evidence="1">
    <location>
        <begin position="1"/>
        <end position="23"/>
    </location>
</feature>
<comment type="caution">
    <text evidence="2">The sequence shown here is derived from an EMBL/GenBank/DDBJ whole genome shotgun (WGS) entry which is preliminary data.</text>
</comment>